<organism evidence="2 3">
    <name type="scientific">Vespula squamosa</name>
    <name type="common">Southern yellow jacket</name>
    <name type="synonym">Wasp</name>
    <dbReference type="NCBI Taxonomy" id="30214"/>
    <lineage>
        <taxon>Eukaryota</taxon>
        <taxon>Metazoa</taxon>
        <taxon>Ecdysozoa</taxon>
        <taxon>Arthropoda</taxon>
        <taxon>Hexapoda</taxon>
        <taxon>Insecta</taxon>
        <taxon>Pterygota</taxon>
        <taxon>Neoptera</taxon>
        <taxon>Endopterygota</taxon>
        <taxon>Hymenoptera</taxon>
        <taxon>Apocrita</taxon>
        <taxon>Aculeata</taxon>
        <taxon>Vespoidea</taxon>
        <taxon>Vespidae</taxon>
        <taxon>Vespinae</taxon>
        <taxon>Vespula</taxon>
    </lineage>
</organism>
<accession>A0ABD2BD33</accession>
<protein>
    <submittedName>
        <fullName evidence="2">Uncharacterized protein</fullName>
    </submittedName>
</protein>
<evidence type="ECO:0000256" key="1">
    <source>
        <dbReference type="SAM" id="MobiDB-lite"/>
    </source>
</evidence>
<dbReference type="AlphaFoldDB" id="A0ABD2BD33"/>
<feature type="region of interest" description="Disordered" evidence="1">
    <location>
        <begin position="17"/>
        <end position="89"/>
    </location>
</feature>
<feature type="compositionally biased region" description="Basic and acidic residues" evidence="1">
    <location>
        <begin position="112"/>
        <end position="124"/>
    </location>
</feature>
<reference evidence="2 3" key="1">
    <citation type="journal article" date="2024" name="Ann. Entomol. Soc. Am.">
        <title>Genomic analyses of the southern and eastern yellowjacket wasps (Hymenoptera: Vespidae) reveal evolutionary signatures of social life.</title>
        <authorList>
            <person name="Catto M.A."/>
            <person name="Caine P.B."/>
            <person name="Orr S.E."/>
            <person name="Hunt B.G."/>
            <person name="Goodisman M.A.D."/>
        </authorList>
    </citation>
    <scope>NUCLEOTIDE SEQUENCE [LARGE SCALE GENOMIC DNA]</scope>
    <source>
        <strain evidence="2">233</strain>
        <tissue evidence="2">Head and thorax</tissue>
    </source>
</reference>
<feature type="compositionally biased region" description="Polar residues" evidence="1">
    <location>
        <begin position="63"/>
        <end position="83"/>
    </location>
</feature>
<feature type="region of interest" description="Disordered" evidence="1">
    <location>
        <begin position="105"/>
        <end position="124"/>
    </location>
</feature>
<sequence>MINKDLHLSKQIGSILSKGREPATAGFQSRLESSKPAWRNQLCKRETREALKPYPKTVKRTSHQAQQMNKESTDCSVPLNNEGKTFDPLTMFPTKNAFEILLSNETFTNNDNTKKTNEQDRHET</sequence>
<dbReference type="EMBL" id="JAUDFV010000110">
    <property type="protein sequence ID" value="KAL2730659.1"/>
    <property type="molecule type" value="Genomic_DNA"/>
</dbReference>
<proteinExistence type="predicted"/>
<evidence type="ECO:0000313" key="3">
    <source>
        <dbReference type="Proteomes" id="UP001607302"/>
    </source>
</evidence>
<name>A0ABD2BD33_VESSQ</name>
<gene>
    <name evidence="2" type="ORF">V1478_005072</name>
</gene>
<evidence type="ECO:0000313" key="2">
    <source>
        <dbReference type="EMBL" id="KAL2730659.1"/>
    </source>
</evidence>
<dbReference type="Proteomes" id="UP001607302">
    <property type="component" value="Unassembled WGS sequence"/>
</dbReference>
<keyword evidence="3" id="KW-1185">Reference proteome</keyword>
<comment type="caution">
    <text evidence="2">The sequence shown here is derived from an EMBL/GenBank/DDBJ whole genome shotgun (WGS) entry which is preliminary data.</text>
</comment>